<protein>
    <submittedName>
        <fullName evidence="8">Uracil permease</fullName>
    </submittedName>
</protein>
<dbReference type="InterPro" id="IPR006043">
    <property type="entry name" value="NCS2"/>
</dbReference>
<name>A0A975EZ17_9SPIR</name>
<feature type="transmembrane region" description="Helical" evidence="7">
    <location>
        <begin position="160"/>
        <end position="180"/>
    </location>
</feature>
<dbReference type="Pfam" id="PF00860">
    <property type="entry name" value="Xan_ur_permease"/>
    <property type="match status" value="1"/>
</dbReference>
<feature type="transmembrane region" description="Helical" evidence="7">
    <location>
        <begin position="187"/>
        <end position="207"/>
    </location>
</feature>
<keyword evidence="4 7" id="KW-0812">Transmembrane</keyword>
<feature type="transmembrane region" description="Helical" evidence="7">
    <location>
        <begin position="26"/>
        <end position="59"/>
    </location>
</feature>
<organism evidence="8 9">
    <name type="scientific">Treponema parvum</name>
    <dbReference type="NCBI Taxonomy" id="138851"/>
    <lineage>
        <taxon>Bacteria</taxon>
        <taxon>Pseudomonadati</taxon>
        <taxon>Spirochaetota</taxon>
        <taxon>Spirochaetia</taxon>
        <taxon>Spirochaetales</taxon>
        <taxon>Treponemataceae</taxon>
        <taxon>Treponema</taxon>
    </lineage>
</organism>
<proteinExistence type="inferred from homology"/>
<evidence type="ECO:0000313" key="9">
    <source>
        <dbReference type="Proteomes" id="UP000671995"/>
    </source>
</evidence>
<feature type="transmembrane region" description="Helical" evidence="7">
    <location>
        <begin position="321"/>
        <end position="339"/>
    </location>
</feature>
<keyword evidence="5 7" id="KW-1133">Transmembrane helix</keyword>
<evidence type="ECO:0000256" key="1">
    <source>
        <dbReference type="ARBA" id="ARBA00004141"/>
    </source>
</evidence>
<feature type="transmembrane region" description="Helical" evidence="7">
    <location>
        <begin position="345"/>
        <end position="366"/>
    </location>
</feature>
<accession>A0A975EZ17</accession>
<feature type="transmembrane region" description="Helical" evidence="7">
    <location>
        <begin position="411"/>
        <end position="432"/>
    </location>
</feature>
<evidence type="ECO:0000256" key="4">
    <source>
        <dbReference type="ARBA" id="ARBA00022692"/>
    </source>
</evidence>
<evidence type="ECO:0000256" key="7">
    <source>
        <dbReference type="SAM" id="Phobius"/>
    </source>
</evidence>
<comment type="subcellular location">
    <subcellularLocation>
        <location evidence="1">Membrane</location>
        <topology evidence="1">Multi-pass membrane protein</topology>
    </subcellularLocation>
</comment>
<comment type="similarity">
    <text evidence="2">Belongs to the nucleobase:cation symporter-2 (NCS2) (TC 2.A.40) family.</text>
</comment>
<reference evidence="8" key="1">
    <citation type="submission" date="2020-05" db="EMBL/GenBank/DDBJ databases">
        <authorList>
            <person name="Zeng H."/>
            <person name="Chan Y.K."/>
            <person name="Watt R.M."/>
        </authorList>
    </citation>
    <scope>NUCLEOTIDE SEQUENCE</scope>
    <source>
        <strain evidence="8">ATCC 700773</strain>
    </source>
</reference>
<evidence type="ECO:0000256" key="2">
    <source>
        <dbReference type="ARBA" id="ARBA00008821"/>
    </source>
</evidence>
<dbReference type="RefSeq" id="WP_210118182.1">
    <property type="nucleotide sequence ID" value="NZ_CP054257.1"/>
</dbReference>
<evidence type="ECO:0000256" key="5">
    <source>
        <dbReference type="ARBA" id="ARBA00022989"/>
    </source>
</evidence>
<feature type="transmembrane region" description="Helical" evidence="7">
    <location>
        <begin position="89"/>
        <end position="110"/>
    </location>
</feature>
<keyword evidence="6 7" id="KW-0472">Membrane</keyword>
<dbReference type="Proteomes" id="UP000671995">
    <property type="component" value="Chromosome"/>
</dbReference>
<reference evidence="8" key="2">
    <citation type="journal article" date="2021" name="Microbiol. Resour. Announc.">
        <title>Complete Genome Sequences of Three Human Oral Treponema parvum Isolates.</title>
        <authorList>
            <person name="Zeng H."/>
            <person name="Watt R.M."/>
        </authorList>
    </citation>
    <scope>NUCLEOTIDE SEQUENCE</scope>
    <source>
        <strain evidence="8">ATCC 700773</strain>
    </source>
</reference>
<feature type="transmembrane region" description="Helical" evidence="7">
    <location>
        <begin position="66"/>
        <end position="83"/>
    </location>
</feature>
<dbReference type="PANTHER" id="PTHR42810:SF2">
    <property type="entry name" value="PURINE PERMEASE C1399.01C-RELATED"/>
    <property type="match status" value="1"/>
</dbReference>
<dbReference type="NCBIfam" id="TIGR00801">
    <property type="entry name" value="ncs2"/>
    <property type="match status" value="1"/>
</dbReference>
<dbReference type="AlphaFoldDB" id="A0A975EZ17"/>
<dbReference type="PROSITE" id="PS01116">
    <property type="entry name" value="XANTH_URACIL_PERMASE"/>
    <property type="match status" value="1"/>
</dbReference>
<sequence>MATHEILGPSDRPPLIRWIPLSFQHVFAMFGATILVPLLTGLSSSTALFTAGTGTLLYILITKAKVPAFLGSSFAFIPALIAIGDQYGVPYAMGGAICAGLFYCVIAFIIKFAGKNWLDKALPPVVIGSVIIVIGLNLAPTAIKEAMYVGSSGAPNDYSLVYLSIAMVTLAVAVIATIFLKGFFNTISILIGLIGGYLFTFIMGQIFPAYHLINFDMVLDARWFALPFLQLNESGSYVWIAPRFALVPIVTFVIVSLATICEHLGDTLVTSKVVGIDFYKNPGLHRTLTGDGLATAWAALWGGPPNTTYGENIGVMAITKVYSVWVIGGAAVIAVILSFCQKFGAFIQTIPGPVLGGISMLLYGLIASSGLRTIVESGVDYKDKRNLTISSVIMVIGIGGGILQFHVGKEFVFSLGGVALATVIGIVLNLLIPRSKVE</sequence>
<feature type="transmembrane region" description="Helical" evidence="7">
    <location>
        <begin position="237"/>
        <end position="261"/>
    </location>
</feature>
<dbReference type="GO" id="GO:0042907">
    <property type="term" value="F:xanthine transmembrane transporter activity"/>
    <property type="evidence" value="ECO:0007669"/>
    <property type="project" value="TreeGrafter"/>
</dbReference>
<evidence type="ECO:0000256" key="3">
    <source>
        <dbReference type="ARBA" id="ARBA00022448"/>
    </source>
</evidence>
<gene>
    <name evidence="8" type="ORF">HRI96_03745</name>
</gene>
<keyword evidence="3" id="KW-0813">Transport</keyword>
<dbReference type="PANTHER" id="PTHR42810">
    <property type="entry name" value="PURINE PERMEASE C1399.01C-RELATED"/>
    <property type="match status" value="1"/>
</dbReference>
<dbReference type="InterPro" id="IPR006042">
    <property type="entry name" value="Xan_ur_permease"/>
</dbReference>
<feature type="transmembrane region" description="Helical" evidence="7">
    <location>
        <begin position="387"/>
        <end position="405"/>
    </location>
</feature>
<dbReference type="GO" id="GO:0005886">
    <property type="term" value="C:plasma membrane"/>
    <property type="evidence" value="ECO:0007669"/>
    <property type="project" value="TreeGrafter"/>
</dbReference>
<dbReference type="EMBL" id="CP054257">
    <property type="protein sequence ID" value="QTQ11387.1"/>
    <property type="molecule type" value="Genomic_DNA"/>
</dbReference>
<evidence type="ECO:0000313" key="8">
    <source>
        <dbReference type="EMBL" id="QTQ11387.1"/>
    </source>
</evidence>
<evidence type="ECO:0000256" key="6">
    <source>
        <dbReference type="ARBA" id="ARBA00023136"/>
    </source>
</evidence>
<feature type="transmembrane region" description="Helical" evidence="7">
    <location>
        <begin position="122"/>
        <end position="140"/>
    </location>
</feature>